<keyword evidence="2" id="KW-0472">Membrane</keyword>
<proteinExistence type="predicted"/>
<keyword evidence="2" id="KW-1133">Transmembrane helix</keyword>
<dbReference type="GeneID" id="73044021"/>
<sequence length="159" mass="17027">MASATDLRERRRPTFPVPQMARKPTRTRVAWYKVYLALTAFSTGLLGLVLYDVPPFGGLTPVAVSALIVALFAVASVGYWYDVSRGRPSEETPPNFLRTLDEEVDYREEENGDGPNDGDESNPDGSGTDGDAGESNPDGSGTDGDTGESNPDGRNPDGD</sequence>
<evidence type="ECO:0000256" key="2">
    <source>
        <dbReference type="SAM" id="Phobius"/>
    </source>
</evidence>
<feature type="region of interest" description="Disordered" evidence="1">
    <location>
        <begin position="84"/>
        <end position="159"/>
    </location>
</feature>
<keyword evidence="4" id="KW-1185">Reference proteome</keyword>
<feature type="transmembrane region" description="Helical" evidence="2">
    <location>
        <begin position="30"/>
        <end position="50"/>
    </location>
</feature>
<feature type="compositionally biased region" description="Acidic residues" evidence="1">
    <location>
        <begin position="102"/>
        <end position="122"/>
    </location>
</feature>
<feature type="transmembrane region" description="Helical" evidence="2">
    <location>
        <begin position="62"/>
        <end position="81"/>
    </location>
</feature>
<organism evidence="3 4">
    <name type="scientific">Halorussus aquaticus</name>
    <dbReference type="NCBI Taxonomy" id="2953748"/>
    <lineage>
        <taxon>Archaea</taxon>
        <taxon>Methanobacteriati</taxon>
        <taxon>Methanobacteriota</taxon>
        <taxon>Stenosarchaea group</taxon>
        <taxon>Halobacteria</taxon>
        <taxon>Halobacteriales</taxon>
        <taxon>Haladaptataceae</taxon>
        <taxon>Halorussus</taxon>
    </lineage>
</organism>
<name>A0ABD5Q3Q8_9EURY</name>
<dbReference type="Proteomes" id="UP001595945">
    <property type="component" value="Unassembled WGS sequence"/>
</dbReference>
<gene>
    <name evidence="3" type="ORF">ACFO9K_13470</name>
</gene>
<reference evidence="3 4" key="1">
    <citation type="journal article" date="2019" name="Int. J. Syst. Evol. Microbiol.">
        <title>The Global Catalogue of Microorganisms (GCM) 10K type strain sequencing project: providing services to taxonomists for standard genome sequencing and annotation.</title>
        <authorList>
            <consortium name="The Broad Institute Genomics Platform"/>
            <consortium name="The Broad Institute Genome Sequencing Center for Infectious Disease"/>
            <person name="Wu L."/>
            <person name="Ma J."/>
        </authorList>
    </citation>
    <scope>NUCLEOTIDE SEQUENCE [LARGE SCALE GENOMIC DNA]</scope>
    <source>
        <strain evidence="3 4">XZYJ18</strain>
    </source>
</reference>
<evidence type="ECO:0000256" key="1">
    <source>
        <dbReference type="SAM" id="MobiDB-lite"/>
    </source>
</evidence>
<comment type="caution">
    <text evidence="3">The sequence shown here is derived from an EMBL/GenBank/DDBJ whole genome shotgun (WGS) entry which is preliminary data.</text>
</comment>
<keyword evidence="2" id="KW-0812">Transmembrane</keyword>
<dbReference type="AlphaFoldDB" id="A0ABD5Q3Q8"/>
<evidence type="ECO:0000313" key="3">
    <source>
        <dbReference type="EMBL" id="MFC4825268.1"/>
    </source>
</evidence>
<dbReference type="EMBL" id="JBHSHT010000002">
    <property type="protein sequence ID" value="MFC4825268.1"/>
    <property type="molecule type" value="Genomic_DNA"/>
</dbReference>
<evidence type="ECO:0000313" key="4">
    <source>
        <dbReference type="Proteomes" id="UP001595945"/>
    </source>
</evidence>
<accession>A0ABD5Q3Q8</accession>
<protein>
    <submittedName>
        <fullName evidence="3">Uncharacterized protein</fullName>
    </submittedName>
</protein>
<dbReference type="RefSeq" id="WP_254269041.1">
    <property type="nucleotide sequence ID" value="NZ_CP100400.1"/>
</dbReference>